<dbReference type="Pfam" id="PF00550">
    <property type="entry name" value="PP-binding"/>
    <property type="match status" value="1"/>
</dbReference>
<comment type="similarity">
    <text evidence="7">Belongs to the acyl carrier protein (ACP) family.</text>
</comment>
<dbReference type="GO" id="GO:0016020">
    <property type="term" value="C:membrane"/>
    <property type="evidence" value="ECO:0007669"/>
    <property type="project" value="GOC"/>
</dbReference>
<dbReference type="HAMAP" id="MF_01217">
    <property type="entry name" value="Acyl_carrier"/>
    <property type="match status" value="1"/>
</dbReference>
<dbReference type="NCBIfam" id="NF002150">
    <property type="entry name" value="PRK00982.1-4"/>
    <property type="match status" value="1"/>
</dbReference>
<name>A0A4R1QT12_9FIRM</name>
<dbReference type="SUPFAM" id="SSF47336">
    <property type="entry name" value="ACP-like"/>
    <property type="match status" value="1"/>
</dbReference>
<dbReference type="UniPathway" id="UPA00094"/>
<dbReference type="EMBL" id="SLUO01000010">
    <property type="protein sequence ID" value="TCL56988.1"/>
    <property type="molecule type" value="Genomic_DNA"/>
</dbReference>
<keyword evidence="7" id="KW-0963">Cytoplasm</keyword>
<protein>
    <recommendedName>
        <fullName evidence="7 8">Acyl carrier protein</fullName>
        <shortName evidence="7">ACP</shortName>
    </recommendedName>
</protein>
<gene>
    <name evidence="7" type="primary">acpP</name>
    <name evidence="11" type="ORF">EDD76_110161</name>
</gene>
<dbReference type="InterPro" id="IPR036736">
    <property type="entry name" value="ACP-like_sf"/>
</dbReference>
<feature type="domain" description="Carrier" evidence="10">
    <location>
        <begin position="1"/>
        <end position="74"/>
    </location>
</feature>
<accession>A0A4R1QT12</accession>
<keyword evidence="3 7" id="KW-0597">Phosphoprotein</keyword>
<keyword evidence="5 7" id="KW-0443">Lipid metabolism</keyword>
<feature type="modified residue" description="O-(pantetheine 4'-phosphoryl)serine" evidence="7">
    <location>
        <position position="34"/>
    </location>
</feature>
<dbReference type="OrthoDB" id="9804551at2"/>
<proteinExistence type="inferred from homology"/>
<keyword evidence="4 7" id="KW-0276">Fatty acid metabolism</keyword>
<comment type="pathway">
    <text evidence="7 9">Lipid metabolism; fatty acid biosynthesis.</text>
</comment>
<evidence type="ECO:0000259" key="10">
    <source>
        <dbReference type="PROSITE" id="PS50075"/>
    </source>
</evidence>
<comment type="caution">
    <text evidence="11">The sequence shown here is derived from an EMBL/GenBank/DDBJ whole genome shotgun (WGS) entry which is preliminary data.</text>
</comment>
<organism evidence="11 12">
    <name type="scientific">Kineothrix alysoides</name>
    <dbReference type="NCBI Taxonomy" id="1469948"/>
    <lineage>
        <taxon>Bacteria</taxon>
        <taxon>Bacillati</taxon>
        <taxon>Bacillota</taxon>
        <taxon>Clostridia</taxon>
        <taxon>Lachnospirales</taxon>
        <taxon>Lachnospiraceae</taxon>
        <taxon>Kineothrix</taxon>
    </lineage>
</organism>
<dbReference type="GO" id="GO:0005829">
    <property type="term" value="C:cytosol"/>
    <property type="evidence" value="ECO:0007669"/>
    <property type="project" value="TreeGrafter"/>
</dbReference>
<reference evidence="11 12" key="1">
    <citation type="submission" date="2019-03" db="EMBL/GenBank/DDBJ databases">
        <title>Genomic Encyclopedia of Type Strains, Phase IV (KMG-IV): sequencing the most valuable type-strain genomes for metagenomic binning, comparative biology and taxonomic classification.</title>
        <authorList>
            <person name="Goeker M."/>
        </authorList>
    </citation>
    <scope>NUCLEOTIDE SEQUENCE [LARGE SCALE GENOMIC DNA]</scope>
    <source>
        <strain evidence="11 12">DSM 100556</strain>
    </source>
</reference>
<dbReference type="NCBIfam" id="NF002151">
    <property type="entry name" value="PRK00982.1-5"/>
    <property type="match status" value="1"/>
</dbReference>
<dbReference type="Proteomes" id="UP000295718">
    <property type="component" value="Unassembled WGS sequence"/>
</dbReference>
<evidence type="ECO:0000313" key="12">
    <source>
        <dbReference type="Proteomes" id="UP000295718"/>
    </source>
</evidence>
<dbReference type="GO" id="GO:0000035">
    <property type="term" value="F:acyl binding"/>
    <property type="evidence" value="ECO:0007669"/>
    <property type="project" value="TreeGrafter"/>
</dbReference>
<dbReference type="STRING" id="1469948.GCA_000732725_02930"/>
<dbReference type="RefSeq" id="WP_031391591.1">
    <property type="nucleotide sequence ID" value="NZ_JPNB01000002.1"/>
</dbReference>
<evidence type="ECO:0000256" key="1">
    <source>
        <dbReference type="ARBA" id="ARBA00022450"/>
    </source>
</evidence>
<dbReference type="InterPro" id="IPR009081">
    <property type="entry name" value="PP-bd_ACP"/>
</dbReference>
<dbReference type="PANTHER" id="PTHR20863">
    <property type="entry name" value="ACYL CARRIER PROTEIN"/>
    <property type="match status" value="1"/>
</dbReference>
<dbReference type="PANTHER" id="PTHR20863:SF76">
    <property type="entry name" value="CARRIER DOMAIN-CONTAINING PROTEIN"/>
    <property type="match status" value="1"/>
</dbReference>
<dbReference type="InterPro" id="IPR003231">
    <property type="entry name" value="ACP"/>
</dbReference>
<evidence type="ECO:0000256" key="3">
    <source>
        <dbReference type="ARBA" id="ARBA00022553"/>
    </source>
</evidence>
<keyword evidence="2 7" id="KW-0444">Lipid biosynthesis</keyword>
<comment type="subcellular location">
    <subcellularLocation>
        <location evidence="7">Cytoplasm</location>
    </subcellularLocation>
</comment>
<evidence type="ECO:0000256" key="5">
    <source>
        <dbReference type="ARBA" id="ARBA00023098"/>
    </source>
</evidence>
<dbReference type="GO" id="GO:0009245">
    <property type="term" value="P:lipid A biosynthetic process"/>
    <property type="evidence" value="ECO:0007669"/>
    <property type="project" value="TreeGrafter"/>
</dbReference>
<evidence type="ECO:0000256" key="9">
    <source>
        <dbReference type="RuleBase" id="RU003545"/>
    </source>
</evidence>
<dbReference type="PROSITE" id="PS50075">
    <property type="entry name" value="CARRIER"/>
    <property type="match status" value="1"/>
</dbReference>
<evidence type="ECO:0000313" key="11">
    <source>
        <dbReference type="EMBL" id="TCL56988.1"/>
    </source>
</evidence>
<evidence type="ECO:0000256" key="6">
    <source>
        <dbReference type="ARBA" id="ARBA00023160"/>
    </source>
</evidence>
<evidence type="ECO:0000256" key="7">
    <source>
        <dbReference type="HAMAP-Rule" id="MF_01217"/>
    </source>
</evidence>
<dbReference type="NCBIfam" id="TIGR00517">
    <property type="entry name" value="acyl_carrier"/>
    <property type="match status" value="1"/>
</dbReference>
<comment type="function">
    <text evidence="7 9">Carrier of the growing fatty acid chain in fatty acid biosynthesis.</text>
</comment>
<keyword evidence="1 7" id="KW-0596">Phosphopantetheine</keyword>
<comment type="PTM">
    <text evidence="7">4'-phosphopantetheine is transferred from CoA to a specific serine of apo-ACP by AcpS. This modification is essential for activity because fatty acids are bound in thioester linkage to the sulfhydryl of the prosthetic group.</text>
</comment>
<comment type="PTM">
    <text evidence="9">4'-phosphopantetheine is transferred from CoA to a specific serine of apo-ACP by acpS.</text>
</comment>
<dbReference type="NCBIfam" id="NF009104">
    <property type="entry name" value="PRK12449.1"/>
    <property type="match status" value="1"/>
</dbReference>
<dbReference type="AlphaFoldDB" id="A0A4R1QT12"/>
<dbReference type="Gene3D" id="1.10.1200.10">
    <property type="entry name" value="ACP-like"/>
    <property type="match status" value="1"/>
</dbReference>
<evidence type="ECO:0000256" key="4">
    <source>
        <dbReference type="ARBA" id="ARBA00022832"/>
    </source>
</evidence>
<sequence>MLERVKEIIQEQLSLDGVEITEESSFKDDLGADSLDLFELVMAFEEEYGIEIPSEDLEQITTVGAVIEYMKNKGVEA</sequence>
<keyword evidence="12" id="KW-1185">Reference proteome</keyword>
<keyword evidence="6 7" id="KW-0275">Fatty acid biosynthesis</keyword>
<evidence type="ECO:0000256" key="8">
    <source>
        <dbReference type="NCBIfam" id="TIGR00517"/>
    </source>
</evidence>
<dbReference type="NCBIfam" id="NF002148">
    <property type="entry name" value="PRK00982.1-2"/>
    <property type="match status" value="1"/>
</dbReference>
<evidence type="ECO:0000256" key="2">
    <source>
        <dbReference type="ARBA" id="ARBA00022516"/>
    </source>
</evidence>
<dbReference type="GO" id="GO:0000036">
    <property type="term" value="F:acyl carrier activity"/>
    <property type="evidence" value="ECO:0007669"/>
    <property type="project" value="UniProtKB-UniRule"/>
</dbReference>